<accession>A0ABD1LJ67</accession>
<organism evidence="1 2">
    <name type="scientific">Flemingia macrophylla</name>
    <dbReference type="NCBI Taxonomy" id="520843"/>
    <lineage>
        <taxon>Eukaryota</taxon>
        <taxon>Viridiplantae</taxon>
        <taxon>Streptophyta</taxon>
        <taxon>Embryophyta</taxon>
        <taxon>Tracheophyta</taxon>
        <taxon>Spermatophyta</taxon>
        <taxon>Magnoliopsida</taxon>
        <taxon>eudicotyledons</taxon>
        <taxon>Gunneridae</taxon>
        <taxon>Pentapetalae</taxon>
        <taxon>rosids</taxon>
        <taxon>fabids</taxon>
        <taxon>Fabales</taxon>
        <taxon>Fabaceae</taxon>
        <taxon>Papilionoideae</taxon>
        <taxon>50 kb inversion clade</taxon>
        <taxon>NPAAA clade</taxon>
        <taxon>indigoferoid/millettioid clade</taxon>
        <taxon>Phaseoleae</taxon>
        <taxon>Flemingia</taxon>
    </lineage>
</organism>
<gene>
    <name evidence="1" type="ORF">Fmac_027916</name>
</gene>
<dbReference type="Proteomes" id="UP001603857">
    <property type="component" value="Unassembled WGS sequence"/>
</dbReference>
<reference evidence="1 2" key="1">
    <citation type="submission" date="2024-08" db="EMBL/GenBank/DDBJ databases">
        <title>Insights into the chromosomal genome structure of Flemingia macrophylla.</title>
        <authorList>
            <person name="Ding Y."/>
            <person name="Zhao Y."/>
            <person name="Bi W."/>
            <person name="Wu M."/>
            <person name="Zhao G."/>
            <person name="Gong Y."/>
            <person name="Li W."/>
            <person name="Zhang P."/>
        </authorList>
    </citation>
    <scope>NUCLEOTIDE SEQUENCE [LARGE SCALE GENOMIC DNA]</scope>
    <source>
        <strain evidence="1">DYQJB</strain>
        <tissue evidence="1">Leaf</tissue>
    </source>
</reference>
<dbReference type="AlphaFoldDB" id="A0ABD1LJ67"/>
<evidence type="ECO:0000313" key="1">
    <source>
        <dbReference type="EMBL" id="KAL2323537.1"/>
    </source>
</evidence>
<keyword evidence="2" id="KW-1185">Reference proteome</keyword>
<name>A0ABD1LJ67_9FABA</name>
<sequence>MMLVFMRELEWPGEEKKKRCEAKAVAISAGSGSGSGSEKVVEKKVEVKEW</sequence>
<dbReference type="EMBL" id="JBGMDY010000009">
    <property type="protein sequence ID" value="KAL2323537.1"/>
    <property type="molecule type" value="Genomic_DNA"/>
</dbReference>
<proteinExistence type="predicted"/>
<evidence type="ECO:0000313" key="2">
    <source>
        <dbReference type="Proteomes" id="UP001603857"/>
    </source>
</evidence>
<comment type="caution">
    <text evidence="1">The sequence shown here is derived from an EMBL/GenBank/DDBJ whole genome shotgun (WGS) entry which is preliminary data.</text>
</comment>
<protein>
    <submittedName>
        <fullName evidence="1">Uncharacterized protein</fullName>
    </submittedName>
</protein>